<gene>
    <name evidence="2" type="ORF">RRG08_060022</name>
</gene>
<accession>A0AAE0YDV0</accession>
<keyword evidence="3" id="KW-1185">Reference proteome</keyword>
<sequence length="81" mass="8917">MVWSGRNLTVCLPPGHSGKGLPGHGRNTSTRVDEGLGTSKDQNYRYWSSCTRVLDQTDMAINYGTIKPLLVVKIVKNLSNL</sequence>
<evidence type="ECO:0000256" key="1">
    <source>
        <dbReference type="SAM" id="MobiDB-lite"/>
    </source>
</evidence>
<name>A0AAE0YDV0_9GAST</name>
<proteinExistence type="predicted"/>
<reference evidence="2" key="1">
    <citation type="journal article" date="2023" name="G3 (Bethesda)">
        <title>A reference genome for the long-term kleptoplast-retaining sea slug Elysia crispata morphotype clarki.</title>
        <authorList>
            <person name="Eastman K.E."/>
            <person name="Pendleton A.L."/>
            <person name="Shaikh M.A."/>
            <person name="Suttiyut T."/>
            <person name="Ogas R."/>
            <person name="Tomko P."/>
            <person name="Gavelis G."/>
            <person name="Widhalm J.R."/>
            <person name="Wisecaver J.H."/>
        </authorList>
    </citation>
    <scope>NUCLEOTIDE SEQUENCE</scope>
    <source>
        <strain evidence="2">ECLA1</strain>
    </source>
</reference>
<dbReference type="Proteomes" id="UP001283361">
    <property type="component" value="Unassembled WGS sequence"/>
</dbReference>
<comment type="caution">
    <text evidence="2">The sequence shown here is derived from an EMBL/GenBank/DDBJ whole genome shotgun (WGS) entry which is preliminary data.</text>
</comment>
<organism evidence="2 3">
    <name type="scientific">Elysia crispata</name>
    <name type="common">lettuce slug</name>
    <dbReference type="NCBI Taxonomy" id="231223"/>
    <lineage>
        <taxon>Eukaryota</taxon>
        <taxon>Metazoa</taxon>
        <taxon>Spiralia</taxon>
        <taxon>Lophotrochozoa</taxon>
        <taxon>Mollusca</taxon>
        <taxon>Gastropoda</taxon>
        <taxon>Heterobranchia</taxon>
        <taxon>Euthyneura</taxon>
        <taxon>Panpulmonata</taxon>
        <taxon>Sacoglossa</taxon>
        <taxon>Placobranchoidea</taxon>
        <taxon>Plakobranchidae</taxon>
        <taxon>Elysia</taxon>
    </lineage>
</organism>
<dbReference type="AlphaFoldDB" id="A0AAE0YDV0"/>
<protein>
    <submittedName>
        <fullName evidence="2">Uncharacterized protein</fullName>
    </submittedName>
</protein>
<evidence type="ECO:0000313" key="3">
    <source>
        <dbReference type="Proteomes" id="UP001283361"/>
    </source>
</evidence>
<feature type="region of interest" description="Disordered" evidence="1">
    <location>
        <begin position="14"/>
        <end position="37"/>
    </location>
</feature>
<evidence type="ECO:0000313" key="2">
    <source>
        <dbReference type="EMBL" id="KAK3742520.1"/>
    </source>
</evidence>
<dbReference type="EMBL" id="JAWDGP010006349">
    <property type="protein sequence ID" value="KAK3742520.1"/>
    <property type="molecule type" value="Genomic_DNA"/>
</dbReference>